<sequence>MERATEHLRQTPWCRALIDDEEWVPTMTWSRVKKVRNTEDTFFAETLGTERTIRRCLTLRPRRENAGDDEPAFKEVRTIMELGGGLNGHPDVAHGGFVATMLDEVMGVLIQLNLERKVKRLRERERGHPGLSCFTAYLNTNYKKPVPTPTTVLCTAKFERQERNKIYVSGSISDGKGTIYTLGDGMFVEVTRTSAHL</sequence>
<evidence type="ECO:0000313" key="3">
    <source>
        <dbReference type="Proteomes" id="UP000800097"/>
    </source>
</evidence>
<keyword evidence="3" id="KW-1185">Reference proteome</keyword>
<dbReference type="Proteomes" id="UP000800097">
    <property type="component" value="Unassembled WGS sequence"/>
</dbReference>
<dbReference type="SUPFAM" id="SSF54637">
    <property type="entry name" value="Thioesterase/thiol ester dehydrase-isomerase"/>
    <property type="match status" value="1"/>
</dbReference>
<protein>
    <recommendedName>
        <fullName evidence="1">Thioesterase domain-containing protein</fullName>
    </recommendedName>
</protein>
<name>A0A6A6JWL6_WESOR</name>
<dbReference type="GeneID" id="54548356"/>
<dbReference type="Pfam" id="PF03061">
    <property type="entry name" value="4HBT"/>
    <property type="match status" value="1"/>
</dbReference>
<dbReference type="PANTHER" id="PTHR47260:SF3">
    <property type="entry name" value="THIOESTERASE FAMILY PROTEIN (AFU_ORTHOLOGUE AFUA_7G03960)"/>
    <property type="match status" value="1"/>
</dbReference>
<accession>A0A6A6JWL6</accession>
<dbReference type="RefSeq" id="XP_033657746.1">
    <property type="nucleotide sequence ID" value="XM_033795181.1"/>
</dbReference>
<gene>
    <name evidence="2" type="ORF">EI97DRAFT_369285</name>
</gene>
<dbReference type="CDD" id="cd03443">
    <property type="entry name" value="PaaI_thioesterase"/>
    <property type="match status" value="1"/>
</dbReference>
<dbReference type="Gene3D" id="3.10.129.10">
    <property type="entry name" value="Hotdog Thioesterase"/>
    <property type="match status" value="1"/>
</dbReference>
<dbReference type="EMBL" id="ML986485">
    <property type="protein sequence ID" value="KAF2280208.1"/>
    <property type="molecule type" value="Genomic_DNA"/>
</dbReference>
<dbReference type="InterPro" id="IPR029069">
    <property type="entry name" value="HotDog_dom_sf"/>
</dbReference>
<dbReference type="AlphaFoldDB" id="A0A6A6JWL6"/>
<dbReference type="PANTHER" id="PTHR47260">
    <property type="entry name" value="UPF0644 PROTEIN PB2B4.06"/>
    <property type="match status" value="1"/>
</dbReference>
<evidence type="ECO:0000313" key="2">
    <source>
        <dbReference type="EMBL" id="KAF2280208.1"/>
    </source>
</evidence>
<dbReference type="InterPro" id="IPR006683">
    <property type="entry name" value="Thioestr_dom"/>
</dbReference>
<feature type="domain" description="Thioesterase" evidence="1">
    <location>
        <begin position="92"/>
        <end position="178"/>
    </location>
</feature>
<proteinExistence type="predicted"/>
<reference evidence="2" key="1">
    <citation type="journal article" date="2020" name="Stud. Mycol.">
        <title>101 Dothideomycetes genomes: a test case for predicting lifestyles and emergence of pathogens.</title>
        <authorList>
            <person name="Haridas S."/>
            <person name="Albert R."/>
            <person name="Binder M."/>
            <person name="Bloem J."/>
            <person name="Labutti K."/>
            <person name="Salamov A."/>
            <person name="Andreopoulos B."/>
            <person name="Baker S."/>
            <person name="Barry K."/>
            <person name="Bills G."/>
            <person name="Bluhm B."/>
            <person name="Cannon C."/>
            <person name="Castanera R."/>
            <person name="Culley D."/>
            <person name="Daum C."/>
            <person name="Ezra D."/>
            <person name="Gonzalez J."/>
            <person name="Henrissat B."/>
            <person name="Kuo A."/>
            <person name="Liang C."/>
            <person name="Lipzen A."/>
            <person name="Lutzoni F."/>
            <person name="Magnuson J."/>
            <person name="Mondo S."/>
            <person name="Nolan M."/>
            <person name="Ohm R."/>
            <person name="Pangilinan J."/>
            <person name="Park H.-J."/>
            <person name="Ramirez L."/>
            <person name="Alfaro M."/>
            <person name="Sun H."/>
            <person name="Tritt A."/>
            <person name="Yoshinaga Y."/>
            <person name="Zwiers L.-H."/>
            <person name="Turgeon B."/>
            <person name="Goodwin S."/>
            <person name="Spatafora J."/>
            <person name="Crous P."/>
            <person name="Grigoriev I."/>
        </authorList>
    </citation>
    <scope>NUCLEOTIDE SEQUENCE</scope>
    <source>
        <strain evidence="2">CBS 379.55</strain>
    </source>
</reference>
<evidence type="ECO:0000259" key="1">
    <source>
        <dbReference type="Pfam" id="PF03061"/>
    </source>
</evidence>
<dbReference type="OrthoDB" id="506431at2759"/>
<dbReference type="InterPro" id="IPR052061">
    <property type="entry name" value="PTE-AB_protein"/>
</dbReference>
<organism evidence="2 3">
    <name type="scientific">Westerdykella ornata</name>
    <dbReference type="NCBI Taxonomy" id="318751"/>
    <lineage>
        <taxon>Eukaryota</taxon>
        <taxon>Fungi</taxon>
        <taxon>Dikarya</taxon>
        <taxon>Ascomycota</taxon>
        <taxon>Pezizomycotina</taxon>
        <taxon>Dothideomycetes</taxon>
        <taxon>Pleosporomycetidae</taxon>
        <taxon>Pleosporales</taxon>
        <taxon>Sporormiaceae</taxon>
        <taxon>Westerdykella</taxon>
    </lineage>
</organism>